<comment type="caution">
    <text evidence="1">The sequence shown here is derived from an EMBL/GenBank/DDBJ whole genome shotgun (WGS) entry which is preliminary data.</text>
</comment>
<gene>
    <name evidence="1" type="ORF">VTK73DRAFT_152</name>
</gene>
<evidence type="ECO:0000313" key="2">
    <source>
        <dbReference type="Proteomes" id="UP001586593"/>
    </source>
</evidence>
<keyword evidence="2" id="KW-1185">Reference proteome</keyword>
<organism evidence="1 2">
    <name type="scientific">Phialemonium thermophilum</name>
    <dbReference type="NCBI Taxonomy" id="223376"/>
    <lineage>
        <taxon>Eukaryota</taxon>
        <taxon>Fungi</taxon>
        <taxon>Dikarya</taxon>
        <taxon>Ascomycota</taxon>
        <taxon>Pezizomycotina</taxon>
        <taxon>Sordariomycetes</taxon>
        <taxon>Sordariomycetidae</taxon>
        <taxon>Cephalothecales</taxon>
        <taxon>Cephalothecaceae</taxon>
        <taxon>Phialemonium</taxon>
    </lineage>
</organism>
<proteinExistence type="predicted"/>
<dbReference type="Proteomes" id="UP001586593">
    <property type="component" value="Unassembled WGS sequence"/>
</dbReference>
<sequence>MSNKTRPPSAQPRDSRSGRFCIVNSSLLADTEHTNGHPHLEHCKGEQVAEPATRDAPIRYAERADGPNIADVWRRKGGPTKWI</sequence>
<reference evidence="1 2" key="1">
    <citation type="journal article" date="2024" name="Commun. Biol.">
        <title>Comparative genomic analysis of thermophilic fungi reveals convergent evolutionary adaptations and gene losses.</title>
        <authorList>
            <person name="Steindorff A.S."/>
            <person name="Aguilar-Pontes M.V."/>
            <person name="Robinson A.J."/>
            <person name="Andreopoulos B."/>
            <person name="LaButti K."/>
            <person name="Kuo A."/>
            <person name="Mondo S."/>
            <person name="Riley R."/>
            <person name="Otillar R."/>
            <person name="Haridas S."/>
            <person name="Lipzen A."/>
            <person name="Grimwood J."/>
            <person name="Schmutz J."/>
            <person name="Clum A."/>
            <person name="Reid I.D."/>
            <person name="Moisan M.C."/>
            <person name="Butler G."/>
            <person name="Nguyen T.T.M."/>
            <person name="Dewar K."/>
            <person name="Conant G."/>
            <person name="Drula E."/>
            <person name="Henrissat B."/>
            <person name="Hansel C."/>
            <person name="Singer S."/>
            <person name="Hutchinson M.I."/>
            <person name="de Vries R.P."/>
            <person name="Natvig D.O."/>
            <person name="Powell A.J."/>
            <person name="Tsang A."/>
            <person name="Grigoriev I.V."/>
        </authorList>
    </citation>
    <scope>NUCLEOTIDE SEQUENCE [LARGE SCALE GENOMIC DNA]</scope>
    <source>
        <strain evidence="1 2">ATCC 24622</strain>
    </source>
</reference>
<name>A0ABR3VWU7_9PEZI</name>
<evidence type="ECO:0000313" key="1">
    <source>
        <dbReference type="EMBL" id="KAL1847097.1"/>
    </source>
</evidence>
<dbReference type="EMBL" id="JAZHXJ010000999">
    <property type="protein sequence ID" value="KAL1847097.1"/>
    <property type="molecule type" value="Genomic_DNA"/>
</dbReference>
<protein>
    <submittedName>
        <fullName evidence="1">Uncharacterized protein</fullName>
    </submittedName>
</protein>
<accession>A0ABR3VWU7</accession>